<organism evidence="1 2">
    <name type="scientific">Amycolatopsis halotolerans</name>
    <dbReference type="NCBI Taxonomy" id="330083"/>
    <lineage>
        <taxon>Bacteria</taxon>
        <taxon>Bacillati</taxon>
        <taxon>Actinomycetota</taxon>
        <taxon>Actinomycetes</taxon>
        <taxon>Pseudonocardiales</taxon>
        <taxon>Pseudonocardiaceae</taxon>
        <taxon>Amycolatopsis</taxon>
    </lineage>
</organism>
<evidence type="ECO:0000313" key="1">
    <source>
        <dbReference type="EMBL" id="MFC3510941.1"/>
    </source>
</evidence>
<dbReference type="Proteomes" id="UP001595764">
    <property type="component" value="Unassembled WGS sequence"/>
</dbReference>
<keyword evidence="2" id="KW-1185">Reference proteome</keyword>
<gene>
    <name evidence="1" type="ORF">ACFORO_12265</name>
</gene>
<sequence>MTAAPERVVLSGAPIVKPPTVYTETGWAQIETVMRTAALQEPCVWCQLEGHVVRWRFSPNPADVTPPGVLDEEVEGCHCCIWGRGGVEGLVARADRESFNGREVKVEHLELDGSWKPWKRWF</sequence>
<dbReference type="EMBL" id="JBHRWI010000016">
    <property type="protein sequence ID" value="MFC3510941.1"/>
    <property type="molecule type" value="Genomic_DNA"/>
</dbReference>
<dbReference type="RefSeq" id="WP_377870028.1">
    <property type="nucleotide sequence ID" value="NZ_JBHMAY010000017.1"/>
</dbReference>
<protein>
    <submittedName>
        <fullName evidence="1">Uncharacterized protein</fullName>
    </submittedName>
</protein>
<proteinExistence type="predicted"/>
<name>A0ABV7QCS3_9PSEU</name>
<reference evidence="2" key="1">
    <citation type="journal article" date="2019" name="Int. J. Syst. Evol. Microbiol.">
        <title>The Global Catalogue of Microorganisms (GCM) 10K type strain sequencing project: providing services to taxonomists for standard genome sequencing and annotation.</title>
        <authorList>
            <consortium name="The Broad Institute Genomics Platform"/>
            <consortium name="The Broad Institute Genome Sequencing Center for Infectious Disease"/>
            <person name="Wu L."/>
            <person name="Ma J."/>
        </authorList>
    </citation>
    <scope>NUCLEOTIDE SEQUENCE [LARGE SCALE GENOMIC DNA]</scope>
    <source>
        <strain evidence="2">CGMCC 4.7682</strain>
    </source>
</reference>
<comment type="caution">
    <text evidence="1">The sequence shown here is derived from an EMBL/GenBank/DDBJ whole genome shotgun (WGS) entry which is preliminary data.</text>
</comment>
<accession>A0ABV7QCS3</accession>
<evidence type="ECO:0000313" key="2">
    <source>
        <dbReference type="Proteomes" id="UP001595764"/>
    </source>
</evidence>